<evidence type="ECO:0000259" key="10">
    <source>
        <dbReference type="PROSITE" id="PS50050"/>
    </source>
</evidence>
<evidence type="ECO:0000259" key="9">
    <source>
        <dbReference type="PROSITE" id="PS50017"/>
    </source>
</evidence>
<organism evidence="11 12">
    <name type="scientific">Zoarces viviparus</name>
    <name type="common">Viviparous eelpout</name>
    <name type="synonym">Blennius viviparus</name>
    <dbReference type="NCBI Taxonomy" id="48416"/>
    <lineage>
        <taxon>Eukaryota</taxon>
        <taxon>Metazoa</taxon>
        <taxon>Chordata</taxon>
        <taxon>Craniata</taxon>
        <taxon>Vertebrata</taxon>
        <taxon>Euteleostomi</taxon>
        <taxon>Actinopterygii</taxon>
        <taxon>Neopterygii</taxon>
        <taxon>Teleostei</taxon>
        <taxon>Neoteleostei</taxon>
        <taxon>Acanthomorphata</taxon>
        <taxon>Eupercaria</taxon>
        <taxon>Perciformes</taxon>
        <taxon>Cottioidei</taxon>
        <taxon>Zoarcales</taxon>
        <taxon>Zoarcidae</taxon>
        <taxon>Zoarcinae</taxon>
        <taxon>Zoarces</taxon>
    </lineage>
</organism>
<evidence type="ECO:0000256" key="2">
    <source>
        <dbReference type="ARBA" id="ARBA00022729"/>
    </source>
</evidence>
<dbReference type="EMBL" id="JBCEZU010000002">
    <property type="protein sequence ID" value="KAK9541451.1"/>
    <property type="molecule type" value="Genomic_DNA"/>
</dbReference>
<dbReference type="InterPro" id="IPR000488">
    <property type="entry name" value="Death_dom"/>
</dbReference>
<feature type="domain" description="TNFR-Cys" evidence="10">
    <location>
        <begin position="119"/>
        <end position="158"/>
    </location>
</feature>
<feature type="transmembrane region" description="Helical" evidence="7">
    <location>
        <begin position="170"/>
        <end position="191"/>
    </location>
</feature>
<keyword evidence="5" id="KW-0325">Glycoprotein</keyword>
<dbReference type="SMART" id="SM00005">
    <property type="entry name" value="DEATH"/>
    <property type="match status" value="1"/>
</dbReference>
<gene>
    <name evidence="11" type="ORF">VZT92_001493</name>
</gene>
<keyword evidence="7" id="KW-1133">Transmembrane helix</keyword>
<keyword evidence="3" id="KW-0677">Repeat</keyword>
<dbReference type="GO" id="GO:0097049">
    <property type="term" value="P:motor neuron apoptotic process"/>
    <property type="evidence" value="ECO:0007669"/>
    <property type="project" value="TreeGrafter"/>
</dbReference>
<dbReference type="GO" id="GO:0097192">
    <property type="term" value="P:extrinsic apoptotic signaling pathway in absence of ligand"/>
    <property type="evidence" value="ECO:0007669"/>
    <property type="project" value="TreeGrafter"/>
</dbReference>
<dbReference type="PROSITE" id="PS50050">
    <property type="entry name" value="TNFR_NGFR_2"/>
    <property type="match status" value="2"/>
</dbReference>
<feature type="domain" description="TNFR-Cys" evidence="10">
    <location>
        <begin position="75"/>
        <end position="118"/>
    </location>
</feature>
<feature type="repeat" description="TNFR-Cys" evidence="6">
    <location>
        <begin position="119"/>
        <end position="158"/>
    </location>
</feature>
<dbReference type="GO" id="GO:0097527">
    <property type="term" value="P:necroptotic signaling pathway"/>
    <property type="evidence" value="ECO:0007669"/>
    <property type="project" value="TreeGrafter"/>
</dbReference>
<dbReference type="SUPFAM" id="SSF57586">
    <property type="entry name" value="TNF receptor-like"/>
    <property type="match status" value="2"/>
</dbReference>
<comment type="caution">
    <text evidence="6">Lacks conserved residue(s) required for the propagation of feature annotation.</text>
</comment>
<dbReference type="Gene3D" id="2.10.50.10">
    <property type="entry name" value="Tumor Necrosis Factor Receptor, subunit A, domain 2"/>
    <property type="match status" value="2"/>
</dbReference>
<evidence type="ECO:0000256" key="6">
    <source>
        <dbReference type="PROSITE-ProRule" id="PRU00206"/>
    </source>
</evidence>
<keyword evidence="4 6" id="KW-1015">Disulfide bond</keyword>
<dbReference type="GO" id="GO:0006924">
    <property type="term" value="P:activation-induced cell death of T cells"/>
    <property type="evidence" value="ECO:0007669"/>
    <property type="project" value="TreeGrafter"/>
</dbReference>
<evidence type="ECO:0000256" key="8">
    <source>
        <dbReference type="SAM" id="SignalP"/>
    </source>
</evidence>
<dbReference type="Pfam" id="PF00020">
    <property type="entry name" value="TNFR_c6"/>
    <property type="match status" value="1"/>
</dbReference>
<keyword evidence="7" id="KW-0472">Membrane</keyword>
<evidence type="ECO:0000313" key="11">
    <source>
        <dbReference type="EMBL" id="KAK9541451.1"/>
    </source>
</evidence>
<protein>
    <recommendedName>
        <fullName evidence="13">Tumor necrosis factor receptor superfamily member 6</fullName>
    </recommendedName>
</protein>
<reference evidence="11 12" key="1">
    <citation type="journal article" date="2024" name="Genome Biol. Evol.">
        <title>Chromosome-level genome assembly of the viviparous eelpout Zoarces viviparus.</title>
        <authorList>
            <person name="Fuhrmann N."/>
            <person name="Brasseur M.V."/>
            <person name="Bakowski C.E."/>
            <person name="Podsiadlowski L."/>
            <person name="Prost S."/>
            <person name="Krehenwinkel H."/>
            <person name="Mayer C."/>
        </authorList>
    </citation>
    <scope>NUCLEOTIDE SEQUENCE [LARGE SCALE GENOMIC DNA]</scope>
    <source>
        <strain evidence="11">NO-MEL_2022_Ind0_liver</strain>
    </source>
</reference>
<dbReference type="GO" id="GO:0043066">
    <property type="term" value="P:negative regulation of apoptotic process"/>
    <property type="evidence" value="ECO:0007669"/>
    <property type="project" value="TreeGrafter"/>
</dbReference>
<evidence type="ECO:0000256" key="3">
    <source>
        <dbReference type="ARBA" id="ARBA00022737"/>
    </source>
</evidence>
<feature type="domain" description="Death" evidence="9">
    <location>
        <begin position="238"/>
        <end position="307"/>
    </location>
</feature>
<dbReference type="PROSITE" id="PS50017">
    <property type="entry name" value="DEATH_DOMAIN"/>
    <property type="match status" value="1"/>
</dbReference>
<keyword evidence="7" id="KW-0812">Transmembrane</keyword>
<evidence type="ECO:0000256" key="5">
    <source>
        <dbReference type="ARBA" id="ARBA00023180"/>
    </source>
</evidence>
<evidence type="ECO:0000313" key="12">
    <source>
        <dbReference type="Proteomes" id="UP001488805"/>
    </source>
</evidence>
<feature type="signal peptide" evidence="8">
    <location>
        <begin position="1"/>
        <end position="27"/>
    </location>
</feature>
<dbReference type="GO" id="GO:0032872">
    <property type="term" value="P:regulation of stress-activated MAPK cascade"/>
    <property type="evidence" value="ECO:0007669"/>
    <property type="project" value="TreeGrafter"/>
</dbReference>
<dbReference type="PANTHER" id="PTHR46874:SF1">
    <property type="entry name" value="TUMOR NECROSIS FACTOR RECEPTOR SUPERFAMILY MEMBER 6"/>
    <property type="match status" value="1"/>
</dbReference>
<accession>A0AAW1G5H6</accession>
<dbReference type="PANTHER" id="PTHR46874">
    <property type="entry name" value="TUMOR NECROSIS FACTOR RECEPTOR SUPERFAMILY MEMBER 6"/>
    <property type="match status" value="1"/>
</dbReference>
<dbReference type="SUPFAM" id="SSF47986">
    <property type="entry name" value="DEATH domain"/>
    <property type="match status" value="1"/>
</dbReference>
<evidence type="ECO:0000256" key="4">
    <source>
        <dbReference type="ARBA" id="ARBA00023157"/>
    </source>
</evidence>
<keyword evidence="1" id="KW-0053">Apoptosis</keyword>
<dbReference type="GO" id="GO:0005031">
    <property type="term" value="F:tumor necrosis factor receptor activity"/>
    <property type="evidence" value="ECO:0007669"/>
    <property type="project" value="TreeGrafter"/>
</dbReference>
<dbReference type="Gene3D" id="1.10.533.10">
    <property type="entry name" value="Death Domain, Fas"/>
    <property type="match status" value="1"/>
</dbReference>
<keyword evidence="12" id="KW-1185">Reference proteome</keyword>
<dbReference type="AlphaFoldDB" id="A0AAW1G5H6"/>
<evidence type="ECO:0000256" key="1">
    <source>
        <dbReference type="ARBA" id="ARBA00022703"/>
    </source>
</evidence>
<dbReference type="InterPro" id="IPR001368">
    <property type="entry name" value="TNFR/NGFR_Cys_rich_reg"/>
</dbReference>
<sequence length="314" mass="34958">MDAASSKFPAWFIAFVLLSIHAYVAEGRNESSNPCVDETYRYSDIKGGRTCCLCGTGQYVKNHCTTDLQYGECKECDPNTYSSQPNNRKSCEPCTSCSQPNANLEEKEPCTFAVDTKCQCKQDHYCSSGTETCRLCNPCKECPEGVKVACSGHNNTVCNDKIEEENNNGVIIGIVVALIAALVIALTAYCIRKRYWKRNSNPNRPTNVADEEMPLEAPVVDLQPHHLPAIAKALGWKDMREVARLSDIPEKDIESCQLDHRDDSQEQTVQLLKIWVEKQGRGASKNLIKILEESEKRTTAESVRKILSSSELPA</sequence>
<comment type="caution">
    <text evidence="11">The sequence shown here is derived from an EMBL/GenBank/DDBJ whole genome shotgun (WGS) entry which is preliminary data.</text>
</comment>
<feature type="chain" id="PRO_5043340294" description="Tumor necrosis factor receptor superfamily member 6" evidence="8">
    <location>
        <begin position="28"/>
        <end position="314"/>
    </location>
</feature>
<proteinExistence type="predicted"/>
<dbReference type="InterPro" id="IPR011029">
    <property type="entry name" value="DEATH-like_dom_sf"/>
</dbReference>
<dbReference type="GO" id="GO:0031265">
    <property type="term" value="C:CD95 death-inducing signaling complex"/>
    <property type="evidence" value="ECO:0007669"/>
    <property type="project" value="TreeGrafter"/>
</dbReference>
<feature type="repeat" description="TNFR-Cys" evidence="6">
    <location>
        <begin position="75"/>
        <end position="118"/>
    </location>
</feature>
<dbReference type="GO" id="GO:0009897">
    <property type="term" value="C:external side of plasma membrane"/>
    <property type="evidence" value="ECO:0007669"/>
    <property type="project" value="TreeGrafter"/>
</dbReference>
<feature type="disulfide bond" evidence="6">
    <location>
        <begin position="76"/>
        <end position="91"/>
    </location>
</feature>
<dbReference type="Pfam" id="PF00531">
    <property type="entry name" value="Death"/>
    <property type="match status" value="1"/>
</dbReference>
<dbReference type="SMART" id="SM00208">
    <property type="entry name" value="TNFR"/>
    <property type="match status" value="3"/>
</dbReference>
<dbReference type="GO" id="GO:0045121">
    <property type="term" value="C:membrane raft"/>
    <property type="evidence" value="ECO:0007669"/>
    <property type="project" value="TreeGrafter"/>
</dbReference>
<keyword evidence="2 8" id="KW-0732">Signal</keyword>
<name>A0AAW1G5H6_ZOAVI</name>
<evidence type="ECO:0000256" key="7">
    <source>
        <dbReference type="SAM" id="Phobius"/>
    </source>
</evidence>
<dbReference type="Proteomes" id="UP001488805">
    <property type="component" value="Unassembled WGS sequence"/>
</dbReference>
<evidence type="ECO:0008006" key="13">
    <source>
        <dbReference type="Google" id="ProtNLM"/>
    </source>
</evidence>